<feature type="transmembrane region" description="Helical" evidence="4">
    <location>
        <begin position="46"/>
        <end position="64"/>
    </location>
</feature>
<dbReference type="PANTHER" id="PTHR23526:SF4">
    <property type="entry name" value="INTEGRAL MEMBRANE TRANSPORT PROTEIN"/>
    <property type="match status" value="1"/>
</dbReference>
<sequence length="427" mass="47586">MKAITRSTFYNISSFQILTMFRRGLFYSYLSLYLRFFLGLSVTETTLFATIPMVLNIVFQRFVWGKISDKYQRRRTLIIFGEVLAAVGTLLVWYIHKIPDGKIAAGYVIIIGLSLVEIFWSMSNIGWSAIISDLYPEEERTSVLARLSSIGALGRIVGVLIGGLAYDGLAQHYEGWGFDQGLLFFIASGIMLLSTIPMFFVPEGGIRVRIPGPHETEKSEARLSRLSEISKVFTLFLLAMIFINFGRNSIAVIKAQYLSLEEGFAVSSQLLSYIVNMQSLAIFIFGLFVTRLSRRYKDVILLFAGTIVGILSLLGFAVASTLVVIFISNFLAGVSMVVILSSSYSYASKLIPPEHRGKQFAWFNATFFLSWGVAGTLIAGPIVDFLIRTGTSQVFAYKISFLSSAALVVIGAIILYFADQKTRRIMR</sequence>
<feature type="transmembrane region" description="Helical" evidence="4">
    <location>
        <begin position="107"/>
        <end position="131"/>
    </location>
</feature>
<accession>A0A0S8K130</accession>
<gene>
    <name evidence="6" type="ORF">AMJ74_01100</name>
</gene>
<dbReference type="Pfam" id="PF07690">
    <property type="entry name" value="MFS_1"/>
    <property type="match status" value="1"/>
</dbReference>
<evidence type="ECO:0000313" key="6">
    <source>
        <dbReference type="EMBL" id="KPL15657.1"/>
    </source>
</evidence>
<evidence type="ECO:0000256" key="3">
    <source>
        <dbReference type="ARBA" id="ARBA00023136"/>
    </source>
</evidence>
<dbReference type="Proteomes" id="UP000050975">
    <property type="component" value="Unassembled WGS sequence"/>
</dbReference>
<dbReference type="AlphaFoldDB" id="A0A0S8K130"/>
<dbReference type="PROSITE" id="PS50850">
    <property type="entry name" value="MFS"/>
    <property type="match status" value="1"/>
</dbReference>
<dbReference type="InterPro" id="IPR052528">
    <property type="entry name" value="Sugar_transport-like"/>
</dbReference>
<dbReference type="GO" id="GO:0022857">
    <property type="term" value="F:transmembrane transporter activity"/>
    <property type="evidence" value="ECO:0007669"/>
    <property type="project" value="InterPro"/>
</dbReference>
<reference evidence="6 7" key="1">
    <citation type="journal article" date="2015" name="Microbiome">
        <title>Genomic resolution of linkages in carbon, nitrogen, and sulfur cycling among widespread estuary sediment bacteria.</title>
        <authorList>
            <person name="Baker B.J."/>
            <person name="Lazar C.S."/>
            <person name="Teske A.P."/>
            <person name="Dick G.J."/>
        </authorList>
    </citation>
    <scope>NUCLEOTIDE SEQUENCE [LARGE SCALE GENOMIC DNA]</scope>
    <source>
        <strain evidence="6">SM1_77</strain>
    </source>
</reference>
<organism evidence="6 7">
    <name type="scientific">candidate division WOR_3 bacterium SM1_77</name>
    <dbReference type="NCBI Taxonomy" id="1703778"/>
    <lineage>
        <taxon>Bacteria</taxon>
        <taxon>Bacteria division WOR-3</taxon>
    </lineage>
</organism>
<feature type="transmembrane region" description="Helical" evidence="4">
    <location>
        <begin position="299"/>
        <end position="319"/>
    </location>
</feature>
<protein>
    <recommendedName>
        <fullName evidence="5">Major facilitator superfamily (MFS) profile domain-containing protein</fullName>
    </recommendedName>
</protein>
<keyword evidence="1 4" id="KW-0812">Transmembrane</keyword>
<feature type="transmembrane region" description="Helical" evidence="4">
    <location>
        <begin position="181"/>
        <end position="201"/>
    </location>
</feature>
<feature type="transmembrane region" description="Helical" evidence="4">
    <location>
        <begin position="359"/>
        <end position="383"/>
    </location>
</feature>
<evidence type="ECO:0000256" key="2">
    <source>
        <dbReference type="ARBA" id="ARBA00022989"/>
    </source>
</evidence>
<feature type="transmembrane region" description="Helical" evidence="4">
    <location>
        <begin position="270"/>
        <end position="292"/>
    </location>
</feature>
<dbReference type="InterPro" id="IPR020846">
    <property type="entry name" value="MFS_dom"/>
</dbReference>
<feature type="transmembrane region" description="Helical" evidence="4">
    <location>
        <begin position="232"/>
        <end position="250"/>
    </location>
</feature>
<proteinExistence type="predicted"/>
<evidence type="ECO:0000256" key="4">
    <source>
        <dbReference type="SAM" id="Phobius"/>
    </source>
</evidence>
<comment type="caution">
    <text evidence="6">The sequence shown here is derived from an EMBL/GenBank/DDBJ whole genome shotgun (WGS) entry which is preliminary data.</text>
</comment>
<feature type="domain" description="Major facilitator superfamily (MFS) profile" evidence="5">
    <location>
        <begin position="8"/>
        <end position="423"/>
    </location>
</feature>
<feature type="transmembrane region" description="Helical" evidence="4">
    <location>
        <begin position="395"/>
        <end position="418"/>
    </location>
</feature>
<dbReference type="SUPFAM" id="SSF103473">
    <property type="entry name" value="MFS general substrate transporter"/>
    <property type="match status" value="1"/>
</dbReference>
<evidence type="ECO:0000259" key="5">
    <source>
        <dbReference type="PROSITE" id="PS50850"/>
    </source>
</evidence>
<feature type="transmembrane region" description="Helical" evidence="4">
    <location>
        <begin position="325"/>
        <end position="347"/>
    </location>
</feature>
<dbReference type="InterPro" id="IPR011701">
    <property type="entry name" value="MFS"/>
</dbReference>
<name>A0A0S8K130_UNCW3</name>
<dbReference type="InterPro" id="IPR036259">
    <property type="entry name" value="MFS_trans_sf"/>
</dbReference>
<keyword evidence="2 4" id="KW-1133">Transmembrane helix</keyword>
<feature type="transmembrane region" description="Helical" evidence="4">
    <location>
        <begin position="76"/>
        <end position="95"/>
    </location>
</feature>
<evidence type="ECO:0000256" key="1">
    <source>
        <dbReference type="ARBA" id="ARBA00022692"/>
    </source>
</evidence>
<dbReference type="PANTHER" id="PTHR23526">
    <property type="entry name" value="INTEGRAL MEMBRANE TRANSPORT PROTEIN-RELATED"/>
    <property type="match status" value="1"/>
</dbReference>
<feature type="transmembrane region" description="Helical" evidence="4">
    <location>
        <begin position="143"/>
        <end position="166"/>
    </location>
</feature>
<dbReference type="EMBL" id="LJVE01000009">
    <property type="protein sequence ID" value="KPL15657.1"/>
    <property type="molecule type" value="Genomic_DNA"/>
</dbReference>
<dbReference type="Gene3D" id="1.20.1250.20">
    <property type="entry name" value="MFS general substrate transporter like domains"/>
    <property type="match status" value="2"/>
</dbReference>
<evidence type="ECO:0000313" key="7">
    <source>
        <dbReference type="Proteomes" id="UP000050975"/>
    </source>
</evidence>
<keyword evidence="3 4" id="KW-0472">Membrane</keyword>